<dbReference type="Proteomes" id="UP000198287">
    <property type="component" value="Unassembled WGS sequence"/>
</dbReference>
<accession>A0A226E1J1</accession>
<protein>
    <submittedName>
        <fullName evidence="2">Uncharacterized protein</fullName>
    </submittedName>
</protein>
<gene>
    <name evidence="2" type="ORF">Fcan01_13060</name>
</gene>
<organism evidence="2 3">
    <name type="scientific">Folsomia candida</name>
    <name type="common">Springtail</name>
    <dbReference type="NCBI Taxonomy" id="158441"/>
    <lineage>
        <taxon>Eukaryota</taxon>
        <taxon>Metazoa</taxon>
        <taxon>Ecdysozoa</taxon>
        <taxon>Arthropoda</taxon>
        <taxon>Hexapoda</taxon>
        <taxon>Collembola</taxon>
        <taxon>Entomobryomorpha</taxon>
        <taxon>Isotomoidea</taxon>
        <taxon>Isotomidae</taxon>
        <taxon>Proisotominae</taxon>
        <taxon>Folsomia</taxon>
    </lineage>
</organism>
<keyword evidence="1" id="KW-0812">Transmembrane</keyword>
<keyword evidence="1" id="KW-0472">Membrane</keyword>
<dbReference type="Gene3D" id="2.60.40.10">
    <property type="entry name" value="Immunoglobulins"/>
    <property type="match status" value="1"/>
</dbReference>
<dbReference type="OMA" id="QWNINGI"/>
<dbReference type="EMBL" id="LNIX01000007">
    <property type="protein sequence ID" value="OXA51592.1"/>
    <property type="molecule type" value="Genomic_DNA"/>
</dbReference>
<evidence type="ECO:0000313" key="3">
    <source>
        <dbReference type="Proteomes" id="UP000198287"/>
    </source>
</evidence>
<dbReference type="InterPro" id="IPR013783">
    <property type="entry name" value="Ig-like_fold"/>
</dbReference>
<dbReference type="AlphaFoldDB" id="A0A226E1J1"/>
<evidence type="ECO:0000256" key="1">
    <source>
        <dbReference type="SAM" id="Phobius"/>
    </source>
</evidence>
<proteinExistence type="predicted"/>
<sequence length="646" mass="72487">MNRIGCIACILFQVSPLIKNSTLYAKISSAFIKQGQKYRYSVLYDAIAIENRNCKHLPVWRQFQVLPNKANMRVGLFVIVLAVAAVFISNVEATPTNEAFAQDNVDSVQPIPSGSSNDDVMACSRSSADVSEKPTLALQQDWPESDWKFLISDGSQQVFSQNKSTFILNCSAPYPIQWKIEGTIEPPEFVKIQPYRRTTNRNSESFLLQIIIFFTSIENSFSSATISCEKIGSPEIVSKYDVFVPSDETTLLLSKTLERISSNFLVPCSTTNPTVPVTLHRVKDNGELVKVEGGNLRYVESKGFLSSKALEGKFVCTAKNSNGTKSSVTFTIPNSSIIGEAKGFIGEDIEVFCPTPNYTVTSANNSRLFDQVKVLQIYSGYKILIPARASGKGILKCGVIASGNVPQTWNFEILGHAPELYLDNYEGEVDCLSEYSDRSVATVRCRDPSDCEYMKHCFADPQSCNYRRQKQFHSQFPGRCWVQEKNKGADCASVPYYHLNGIVQCGSGEHAIKRFLFFVGLDYRRYSNWKEAPKNALIRLGHEVNVRNKTEFVCEAVSFLFADSLRFSIKFENGTEVFLESSDANQGSSLYSHRKTRDEFNVVRVLEKMEPFPSNVISLKCHAPWWNSTEWITSEIKLPTGENNCL</sequence>
<keyword evidence="3" id="KW-1185">Reference proteome</keyword>
<name>A0A226E1J1_FOLCA</name>
<evidence type="ECO:0000313" key="2">
    <source>
        <dbReference type="EMBL" id="OXA51592.1"/>
    </source>
</evidence>
<keyword evidence="1" id="KW-1133">Transmembrane helix</keyword>
<comment type="caution">
    <text evidence="2">The sequence shown here is derived from an EMBL/GenBank/DDBJ whole genome shotgun (WGS) entry which is preliminary data.</text>
</comment>
<reference evidence="2 3" key="1">
    <citation type="submission" date="2015-12" db="EMBL/GenBank/DDBJ databases">
        <title>The genome of Folsomia candida.</title>
        <authorList>
            <person name="Faddeeva A."/>
            <person name="Derks M.F."/>
            <person name="Anvar Y."/>
            <person name="Smit S."/>
            <person name="Van Straalen N."/>
            <person name="Roelofs D."/>
        </authorList>
    </citation>
    <scope>NUCLEOTIDE SEQUENCE [LARGE SCALE GENOMIC DNA]</scope>
    <source>
        <strain evidence="2 3">VU population</strain>
        <tissue evidence="2">Whole body</tissue>
    </source>
</reference>
<feature type="transmembrane region" description="Helical" evidence="1">
    <location>
        <begin position="70"/>
        <end position="88"/>
    </location>
</feature>